<protein>
    <submittedName>
        <fullName evidence="1">Uncharacterized protein</fullName>
    </submittedName>
</protein>
<dbReference type="EMBL" id="MGAT01000021">
    <property type="protein sequence ID" value="OGK52527.1"/>
    <property type="molecule type" value="Genomic_DNA"/>
</dbReference>
<name>A0A1F7JAA7_9BACT</name>
<proteinExistence type="predicted"/>
<evidence type="ECO:0000313" key="2">
    <source>
        <dbReference type="Proteomes" id="UP000178857"/>
    </source>
</evidence>
<accession>A0A1F7JAA7</accession>
<gene>
    <name evidence="1" type="ORF">A2970_01060</name>
</gene>
<dbReference type="AlphaFoldDB" id="A0A1F7JAA7"/>
<comment type="caution">
    <text evidence="1">The sequence shown here is derived from an EMBL/GenBank/DDBJ whole genome shotgun (WGS) entry which is preliminary data.</text>
</comment>
<sequence>MSIICSGRNFFPKGAWLYSTKKQSDLAKEIGYEGLNFLPTWRFVWEMLILGKLHASSDMILSAHRDWRFDRVMEAKTRNKPPWFYQIRNKEDWLFPPSSLCLKALKKFQKQYKKPVSVMWLEDTKNFSPVVLELWDKIQGINQRQLITWLKKDRKNRGVALDTLKFPGWLKSNGLENKENQVLDELMPYIKWVDYRATRKFREPSLAVTIEKMEASERLFRLLLKKGYRGDVVVEFGWPDLEQPPFGILDEDLPAFKDRHENIIKKIKDY</sequence>
<reference evidence="1 2" key="1">
    <citation type="journal article" date="2016" name="Nat. Commun.">
        <title>Thousands of microbial genomes shed light on interconnected biogeochemical processes in an aquifer system.</title>
        <authorList>
            <person name="Anantharaman K."/>
            <person name="Brown C.T."/>
            <person name="Hug L.A."/>
            <person name="Sharon I."/>
            <person name="Castelle C.J."/>
            <person name="Probst A.J."/>
            <person name="Thomas B.C."/>
            <person name="Singh A."/>
            <person name="Wilkins M.J."/>
            <person name="Karaoz U."/>
            <person name="Brodie E.L."/>
            <person name="Williams K.H."/>
            <person name="Hubbard S.S."/>
            <person name="Banfield J.F."/>
        </authorList>
    </citation>
    <scope>NUCLEOTIDE SEQUENCE [LARGE SCALE GENOMIC DNA]</scope>
</reference>
<evidence type="ECO:0000313" key="1">
    <source>
        <dbReference type="EMBL" id="OGK52527.1"/>
    </source>
</evidence>
<dbReference type="Proteomes" id="UP000178857">
    <property type="component" value="Unassembled WGS sequence"/>
</dbReference>
<dbReference type="STRING" id="1802069.A2970_01060"/>
<organism evidence="1 2">
    <name type="scientific">Candidatus Roizmanbacteria bacterium RIFCSPLOWO2_01_FULL_44_13</name>
    <dbReference type="NCBI Taxonomy" id="1802069"/>
    <lineage>
        <taxon>Bacteria</taxon>
        <taxon>Candidatus Roizmaniibacteriota</taxon>
    </lineage>
</organism>